<proteinExistence type="predicted"/>
<evidence type="ECO:0000256" key="2">
    <source>
        <dbReference type="ARBA" id="ARBA00022989"/>
    </source>
</evidence>
<dbReference type="PROSITE" id="PS50850">
    <property type="entry name" value="MFS"/>
    <property type="match status" value="1"/>
</dbReference>
<protein>
    <submittedName>
        <fullName evidence="6">MFS transporter</fullName>
    </submittedName>
</protein>
<comment type="caution">
    <text evidence="6">The sequence shown here is derived from an EMBL/GenBank/DDBJ whole genome shotgun (WGS) entry which is preliminary data.</text>
</comment>
<dbReference type="Pfam" id="PF07690">
    <property type="entry name" value="MFS_1"/>
    <property type="match status" value="1"/>
</dbReference>
<feature type="transmembrane region" description="Helical" evidence="4">
    <location>
        <begin position="335"/>
        <end position="360"/>
    </location>
</feature>
<dbReference type="GO" id="GO:0022857">
    <property type="term" value="F:transmembrane transporter activity"/>
    <property type="evidence" value="ECO:0007669"/>
    <property type="project" value="InterPro"/>
</dbReference>
<evidence type="ECO:0000313" key="7">
    <source>
        <dbReference type="Proteomes" id="UP000655037"/>
    </source>
</evidence>
<evidence type="ECO:0000256" key="4">
    <source>
        <dbReference type="SAM" id="Phobius"/>
    </source>
</evidence>
<feature type="transmembrane region" description="Helical" evidence="4">
    <location>
        <begin position="372"/>
        <end position="392"/>
    </location>
</feature>
<feature type="transmembrane region" description="Helical" evidence="4">
    <location>
        <begin position="304"/>
        <end position="329"/>
    </location>
</feature>
<accession>A0AAE2UWM7</accession>
<evidence type="ECO:0000313" key="6">
    <source>
        <dbReference type="EMBL" id="MBF2717661.1"/>
    </source>
</evidence>
<dbReference type="InterPro" id="IPR011701">
    <property type="entry name" value="MFS"/>
</dbReference>
<feature type="transmembrane region" description="Helical" evidence="4">
    <location>
        <begin position="277"/>
        <end position="297"/>
    </location>
</feature>
<feature type="transmembrane region" description="Helical" evidence="4">
    <location>
        <begin position="173"/>
        <end position="193"/>
    </location>
</feature>
<dbReference type="AlphaFoldDB" id="A0AAE2UWM7"/>
<sequence length="399" mass="43002">MHPSSVLGAEMPAFQKGTFVVTCVATLLGFSMTTSQAFLPGVMEAKGISASITGYAMASTAIFALIFGLLAAPLMARLGTTVLMFAGMAIMCICHLSFEVSSQISGGIFLSRMVYGMGAGIFYPAALTFVKGMLNGPRTVTLFAIYTSTIPGSNLLGPPLAEWYISNYGSAQYFIVTASPGFISLVLFFLIWVRGSDKYGTFDATANYSTILLKPASWLPLLCLFIAGSIWGYVISFLPYAARSRDLPGSLFIVAATVGLFASRFFIVNFLKQFNDAYVSGWAIASMAISLMAMALVKTPEAVAVCGVIFGVSYALSYPFISIWILSAFDQQSHHIVISLTNALFNFCMFLAPLFVSFFTSSIHLAIDQYQIILSFSGLILLAAGFLAQFLFSLGKKYI</sequence>
<gene>
    <name evidence="6" type="ORF">IEI95_025985</name>
</gene>
<feature type="transmembrane region" description="Helical" evidence="4">
    <location>
        <begin position="82"/>
        <end position="101"/>
    </location>
</feature>
<feature type="transmembrane region" description="Helical" evidence="4">
    <location>
        <begin position="54"/>
        <end position="76"/>
    </location>
</feature>
<reference evidence="6" key="1">
    <citation type="submission" date="2020-11" db="EMBL/GenBank/DDBJ databases">
        <title>Agrobacterium vitis strain K377 genome.</title>
        <authorList>
            <person name="Xi H."/>
        </authorList>
    </citation>
    <scope>NUCLEOTIDE SEQUENCE</scope>
    <source>
        <strain evidence="6">K377</strain>
    </source>
</reference>
<dbReference type="EMBL" id="JACXXJ020000005">
    <property type="protein sequence ID" value="MBF2717661.1"/>
    <property type="molecule type" value="Genomic_DNA"/>
</dbReference>
<dbReference type="Proteomes" id="UP000655037">
    <property type="component" value="Unassembled WGS sequence"/>
</dbReference>
<evidence type="ECO:0000256" key="1">
    <source>
        <dbReference type="ARBA" id="ARBA00022692"/>
    </source>
</evidence>
<feature type="transmembrane region" description="Helical" evidence="4">
    <location>
        <begin position="113"/>
        <end position="134"/>
    </location>
</feature>
<feature type="transmembrane region" description="Helical" evidence="4">
    <location>
        <begin position="250"/>
        <end position="271"/>
    </location>
</feature>
<dbReference type="InterPro" id="IPR020846">
    <property type="entry name" value="MFS_dom"/>
</dbReference>
<feature type="domain" description="Major facilitator superfamily (MFS) profile" evidence="5">
    <location>
        <begin position="17"/>
        <end position="396"/>
    </location>
</feature>
<dbReference type="Gene3D" id="1.20.1250.20">
    <property type="entry name" value="MFS general substrate transporter like domains"/>
    <property type="match status" value="1"/>
</dbReference>
<keyword evidence="1 4" id="KW-0812">Transmembrane</keyword>
<dbReference type="InterPro" id="IPR052714">
    <property type="entry name" value="MFS_Exporter"/>
</dbReference>
<evidence type="ECO:0000256" key="3">
    <source>
        <dbReference type="ARBA" id="ARBA00023136"/>
    </source>
</evidence>
<keyword evidence="3 4" id="KW-0472">Membrane</keyword>
<name>A0AAE2UWM7_AGRVI</name>
<feature type="transmembrane region" description="Helical" evidence="4">
    <location>
        <begin position="19"/>
        <end position="42"/>
    </location>
</feature>
<feature type="transmembrane region" description="Helical" evidence="4">
    <location>
        <begin position="218"/>
        <end position="238"/>
    </location>
</feature>
<keyword evidence="2 4" id="KW-1133">Transmembrane helix</keyword>
<evidence type="ECO:0000259" key="5">
    <source>
        <dbReference type="PROSITE" id="PS50850"/>
    </source>
</evidence>
<dbReference type="RefSeq" id="WP_194417185.1">
    <property type="nucleotide sequence ID" value="NZ_JACXXJ020000005.1"/>
</dbReference>
<feature type="transmembrane region" description="Helical" evidence="4">
    <location>
        <begin position="140"/>
        <end position="161"/>
    </location>
</feature>
<dbReference type="InterPro" id="IPR036259">
    <property type="entry name" value="MFS_trans_sf"/>
</dbReference>
<dbReference type="PANTHER" id="PTHR23531">
    <property type="entry name" value="QUINOLENE RESISTANCE PROTEIN NORA"/>
    <property type="match status" value="1"/>
</dbReference>
<dbReference type="SUPFAM" id="SSF103473">
    <property type="entry name" value="MFS general substrate transporter"/>
    <property type="match status" value="1"/>
</dbReference>
<organism evidence="6 7">
    <name type="scientific">Agrobacterium vitis</name>
    <name type="common">Rhizobium vitis</name>
    <dbReference type="NCBI Taxonomy" id="373"/>
    <lineage>
        <taxon>Bacteria</taxon>
        <taxon>Pseudomonadati</taxon>
        <taxon>Pseudomonadota</taxon>
        <taxon>Alphaproteobacteria</taxon>
        <taxon>Hyphomicrobiales</taxon>
        <taxon>Rhizobiaceae</taxon>
        <taxon>Rhizobium/Agrobacterium group</taxon>
        <taxon>Agrobacterium</taxon>
    </lineage>
</organism>
<dbReference type="PANTHER" id="PTHR23531:SF1">
    <property type="entry name" value="QUINOLENE RESISTANCE PROTEIN NORA"/>
    <property type="match status" value="1"/>
</dbReference>